<keyword evidence="1" id="KW-1133">Transmembrane helix</keyword>
<dbReference type="InterPro" id="IPR007427">
    <property type="entry name" value="DUF475"/>
</dbReference>
<evidence type="ECO:0000256" key="1">
    <source>
        <dbReference type="SAM" id="Phobius"/>
    </source>
</evidence>
<reference evidence="2 3" key="1">
    <citation type="submission" date="2021-06" db="EMBL/GenBank/DDBJ databases">
        <authorList>
            <person name="Pan X."/>
        </authorList>
    </citation>
    <scope>NUCLEOTIDE SEQUENCE [LARGE SCALE GENOMIC DNA]</scope>
    <source>
        <strain evidence="2 3">4503</strain>
    </source>
</reference>
<evidence type="ECO:0000313" key="3">
    <source>
        <dbReference type="Proteomes" id="UP000720508"/>
    </source>
</evidence>
<feature type="non-terminal residue" evidence="2">
    <location>
        <position position="1"/>
    </location>
</feature>
<comment type="caution">
    <text evidence="2">The sequence shown here is derived from an EMBL/GenBank/DDBJ whole genome shotgun (WGS) entry which is preliminary data.</text>
</comment>
<gene>
    <name evidence="2" type="ORF">KN815_35885</name>
</gene>
<keyword evidence="3" id="KW-1185">Reference proteome</keyword>
<sequence>LAAILLVTIKYEINEVITGLVGVVLIGASYWSSVVRNRREAAEGEGSESKTEVTSGV</sequence>
<dbReference type="Pfam" id="PF04332">
    <property type="entry name" value="DUF475"/>
    <property type="match status" value="1"/>
</dbReference>
<dbReference type="EMBL" id="JAHLEM010000550">
    <property type="protein sequence ID" value="MBU3869243.1"/>
    <property type="molecule type" value="Genomic_DNA"/>
</dbReference>
<feature type="transmembrane region" description="Helical" evidence="1">
    <location>
        <begin position="16"/>
        <end position="35"/>
    </location>
</feature>
<protein>
    <submittedName>
        <fullName evidence="2">DUF475 domain-containing protein</fullName>
    </submittedName>
</protein>
<evidence type="ECO:0000313" key="2">
    <source>
        <dbReference type="EMBL" id="MBU3869243.1"/>
    </source>
</evidence>
<dbReference type="RefSeq" id="WP_216346024.1">
    <property type="nucleotide sequence ID" value="NZ_JAHLEM010000550.1"/>
</dbReference>
<organism evidence="2 3">
    <name type="scientific">Streptomyces niphimycinicus</name>
    <dbReference type="NCBI Taxonomy" id="2842201"/>
    <lineage>
        <taxon>Bacteria</taxon>
        <taxon>Bacillati</taxon>
        <taxon>Actinomycetota</taxon>
        <taxon>Actinomycetes</taxon>
        <taxon>Kitasatosporales</taxon>
        <taxon>Streptomycetaceae</taxon>
        <taxon>Streptomyces</taxon>
    </lineage>
</organism>
<name>A0ABS6CQL7_9ACTN</name>
<keyword evidence="1" id="KW-0812">Transmembrane</keyword>
<keyword evidence="1" id="KW-0472">Membrane</keyword>
<accession>A0ABS6CQL7</accession>
<dbReference type="Proteomes" id="UP000720508">
    <property type="component" value="Unassembled WGS sequence"/>
</dbReference>
<proteinExistence type="predicted"/>